<dbReference type="AlphaFoldDB" id="A0A9E8RV57"/>
<dbReference type="GO" id="GO:0009313">
    <property type="term" value="P:oligosaccharide catabolic process"/>
    <property type="evidence" value="ECO:0007669"/>
    <property type="project" value="TreeGrafter"/>
</dbReference>
<dbReference type="SUPFAM" id="SSF51011">
    <property type="entry name" value="Glycosyl hydrolase domain"/>
    <property type="match status" value="1"/>
</dbReference>
<name>A0A9E8RV57_9BACI</name>
<evidence type="ECO:0000256" key="1">
    <source>
        <dbReference type="ARBA" id="ARBA00008061"/>
    </source>
</evidence>
<evidence type="ECO:0000313" key="5">
    <source>
        <dbReference type="EMBL" id="WAA08553.1"/>
    </source>
</evidence>
<dbReference type="InterPro" id="IPR032091">
    <property type="entry name" value="Malt_amylase-like_C"/>
</dbReference>
<keyword evidence="2" id="KW-0378">Hydrolase</keyword>
<dbReference type="PANTHER" id="PTHR10357">
    <property type="entry name" value="ALPHA-AMYLASE FAMILY MEMBER"/>
    <property type="match status" value="1"/>
</dbReference>
<feature type="domain" description="Glycosyl hydrolase family 13 catalytic" evidence="4">
    <location>
        <begin position="13"/>
        <end position="405"/>
    </location>
</feature>
<sequence length="539" mass="62657">MENQWWKKAVFYEIYVPSFCDGNGDGIGDFIGITSKLDYLKELGIDGIWLTPFYRSPKVDNGYDISDYYAIDEDYGTMEDFERFLLEAHKRDIKVIADLVLNHTSSEHPWFQQSKSAKNSPKRDWYIWKDPVDSRPPNNWESFFGGSAWEYDDKTGQYYYHAFAKSQVDLNWKNEEVKQAMFSVMEFWLQKGVDGFRLDVINFLKTSDDFPDNPIDEKGKQNHVYDKDQEGILKTIEQICTNVRNKPGKFLVGEVGSEELHILKKYCGGSLLDVVFNFNLGSKKELDSKQFFSELKKMDEEYENDQIPTLFFSSHDMPRHISRFGKGTADQEKIAKLIAVLLMTAKGVPFIYYGDEIGMIDLHFDNVKNMRDVQGLTAYELAKEAGKGEEEAIRIANEEGRDKSRSPMQWDDSIYAGFSDVKPWLPVSSPSVNVKRQKGDPKSLFSHYQNLIRLRKQFPALYDGRYRLLEEKDRVIYYIREKDGEQILVVLNFNDKPIAFPMKDFASKTSTVLYPENKYEIENEPTINLKPYESVVIRL</sequence>
<dbReference type="Proteomes" id="UP001164718">
    <property type="component" value="Chromosome"/>
</dbReference>
<reference evidence="5" key="1">
    <citation type="submission" date="2022-09" db="EMBL/GenBank/DDBJ databases">
        <title>Complete Genomes of Fervidibacillus albus and Fervidibacillus halotolerans isolated from tidal flat sediments.</title>
        <authorList>
            <person name="Kwon K.K."/>
            <person name="Yang S.-H."/>
            <person name="Park M.J."/>
            <person name="Oh H.-M."/>
        </authorList>
    </citation>
    <scope>NUCLEOTIDE SEQUENCE</scope>
    <source>
        <strain evidence="5">MEBiC13591</strain>
    </source>
</reference>
<evidence type="ECO:0000259" key="4">
    <source>
        <dbReference type="SMART" id="SM00642"/>
    </source>
</evidence>
<dbReference type="RefSeq" id="WP_275416330.1">
    <property type="nucleotide sequence ID" value="NZ_CP106878.1"/>
</dbReference>
<dbReference type="Gene3D" id="3.20.20.80">
    <property type="entry name" value="Glycosidases"/>
    <property type="match status" value="1"/>
</dbReference>
<dbReference type="Gene3D" id="3.90.400.10">
    <property type="entry name" value="Oligo-1,6-glucosidase, Domain 2"/>
    <property type="match status" value="1"/>
</dbReference>
<dbReference type="InterPro" id="IPR006047">
    <property type="entry name" value="GH13_cat_dom"/>
</dbReference>
<dbReference type="GO" id="GO:0004556">
    <property type="term" value="F:alpha-amylase activity"/>
    <property type="evidence" value="ECO:0007669"/>
    <property type="project" value="TreeGrafter"/>
</dbReference>
<protein>
    <submittedName>
        <fullName evidence="5">Alpha-glucosidase</fullName>
    </submittedName>
</protein>
<evidence type="ECO:0000313" key="6">
    <source>
        <dbReference type="Proteomes" id="UP001164718"/>
    </source>
</evidence>
<dbReference type="InterPro" id="IPR045857">
    <property type="entry name" value="O16G_dom_2"/>
</dbReference>
<dbReference type="EMBL" id="CP106878">
    <property type="protein sequence ID" value="WAA08553.1"/>
    <property type="molecule type" value="Genomic_DNA"/>
</dbReference>
<dbReference type="Gene3D" id="2.60.40.1180">
    <property type="entry name" value="Golgi alpha-mannosidase II"/>
    <property type="match status" value="1"/>
</dbReference>
<dbReference type="InterPro" id="IPR017853">
    <property type="entry name" value="GH"/>
</dbReference>
<dbReference type="PANTHER" id="PTHR10357:SF179">
    <property type="entry name" value="NEUTRAL AND BASIC AMINO ACID TRANSPORT PROTEIN RBAT"/>
    <property type="match status" value="1"/>
</dbReference>
<dbReference type="SMART" id="SM00642">
    <property type="entry name" value="Aamy"/>
    <property type="match status" value="1"/>
</dbReference>
<dbReference type="Pfam" id="PF16657">
    <property type="entry name" value="Malt_amylase_C"/>
    <property type="match status" value="1"/>
</dbReference>
<keyword evidence="6" id="KW-1185">Reference proteome</keyword>
<proteinExistence type="inferred from homology"/>
<dbReference type="Pfam" id="PF00128">
    <property type="entry name" value="Alpha-amylase"/>
    <property type="match status" value="1"/>
</dbReference>
<organism evidence="5 6">
    <name type="scientific">Fervidibacillus albus</name>
    <dbReference type="NCBI Taxonomy" id="2980026"/>
    <lineage>
        <taxon>Bacteria</taxon>
        <taxon>Bacillati</taxon>
        <taxon>Bacillota</taxon>
        <taxon>Bacilli</taxon>
        <taxon>Bacillales</taxon>
        <taxon>Bacillaceae</taxon>
        <taxon>Fervidibacillus</taxon>
    </lineage>
</organism>
<dbReference type="FunFam" id="3.90.400.10:FF:000002">
    <property type="entry name" value="Sucrose isomerase"/>
    <property type="match status" value="1"/>
</dbReference>
<evidence type="ECO:0000256" key="2">
    <source>
        <dbReference type="ARBA" id="ARBA00022801"/>
    </source>
</evidence>
<dbReference type="SUPFAM" id="SSF51445">
    <property type="entry name" value="(Trans)glycosidases"/>
    <property type="match status" value="1"/>
</dbReference>
<dbReference type="KEGG" id="faf:OE104_07810"/>
<dbReference type="CDD" id="cd11333">
    <property type="entry name" value="AmyAc_SI_OligoGlu_DGase"/>
    <property type="match status" value="1"/>
</dbReference>
<accession>A0A9E8RV57</accession>
<comment type="similarity">
    <text evidence="1">Belongs to the glycosyl hydrolase 13 family.</text>
</comment>
<gene>
    <name evidence="5" type="ORF">OE104_07810</name>
</gene>
<evidence type="ECO:0000256" key="3">
    <source>
        <dbReference type="ARBA" id="ARBA00023295"/>
    </source>
</evidence>
<dbReference type="InterPro" id="IPR013780">
    <property type="entry name" value="Glyco_hydro_b"/>
</dbReference>
<keyword evidence="3" id="KW-0326">Glycosidase</keyword>